<dbReference type="SUPFAM" id="SSF52540">
    <property type="entry name" value="P-loop containing nucleoside triphosphate hydrolases"/>
    <property type="match status" value="1"/>
</dbReference>
<feature type="region of interest" description="Disordered" evidence="4">
    <location>
        <begin position="1"/>
        <end position="80"/>
    </location>
</feature>
<evidence type="ECO:0000313" key="7">
    <source>
        <dbReference type="EMBL" id="RLL95400.1"/>
    </source>
</evidence>
<keyword evidence="1 3" id="KW-0853">WD repeat</keyword>
<dbReference type="PROSITE" id="PS50082">
    <property type="entry name" value="WD_REPEATS_2"/>
    <property type="match status" value="6"/>
</dbReference>
<sequence length="1558" mass="173226">MGRASRILEFFSREGKKAGKPKPPEKVNRHPSSSVTRHSGPKLEPERESKTPVVSKAAEASGPGDPDPEKVTAAKGQDTASSAALTGLWDEAYKIVEEENPELLAAYERYLLLAKEGQQESEESDEPAAQPSMTPSTRVKQEEIRELAQSKLDAVQQGHLKVIVKGKEIVIKDQVHRIIRTIVAAQGFIGTVLSAEPHAALAWAGVVLILPLLTNPVTQTDNATELMAYVSDLMVRCRVIEETLNLPSLENVERNDEIRTHLRTKSVALYAQIIKSQMLVTRHYSRAGFFRFWRDVASVDDWKQMLADMIQAKQNIDEDLQALGQSLLGHVDAEVSKLQEKADNMIRMLGDITQGLNIAKLPCAKYAGFNAFEPTARLSPTMCHENTRVEILDEIVRWGNGDDGRCIFWLNGIAGTGKSTVIRTAADIFHRQGLMAASFFFSRTAELRNQTTALFTTLASQLADSLPELRPYMSKAIDQDKSIGEQWPRNQWERLILEPLLELDKTLLVPLHTVFAIDALDECRDHHQHAIPQLFAQAKRLKMIRVRILITSRPEKTIGEGFRKLPKDLYHVLNLDSDEQSSQTTRDISVFLKSQLAVIAVSKGLEGGWPGEKQTQTLVQRAGRLFIYAATACRFLDSNFPERRLATLLDTKATAKSPTADLDEMYHLALREAISDSPESEDMIPLFRRIVGSILLLEERLCPKDLSVLLSIPLREVRIILDQLRSVLAVPDDDASPVALFHLSFRDFLLDRARCPDPRICIEEQSAHGYLLDCCRELMAQHLTKDICHLCRPGTLKSEVQSQRVEECIPYALQYACRFWVTHLANAGVDLKEDDRVYTFLSTHLLHWLEALSLTGKIFEGVTSVNMLEDLVKGIANPSLHAFIYDTKRFVLYMRSVIEEAPLQIYCSGLLFAPRRSVVREIFQRDIPAWFEKPPRVEDDWSPLEQTLQLTYPVRRIAVSPDGDLLAGMAEYGGIFLWHTATGQQIMEMKDSVGAVDIAFLDNGSKLAAGGFGRPGKGGYRSAVKFWDTSTGEVVRTIVNSKDWMHSAAFSSGSPALACTTHGPFKIRVENLDTGKTEQILDVGDRVICLAVSRSGSQIAASTWMNRIVCFRAMEAGTNARAVQYKQSSFFCDFSSMADALTFSSDGMKLASGHGDGRVVLWNLTDDGMVVDKELSPRHSDLICHLAFSPDDTKLLSACKGATIRVWDVASGETEQILQGRRFDAVHVAFFPDGRRVAEASGDRTVRIWNISLKQRTSAPAAVRELFSMAVSLDTTMVATGSLDGVVELWNVKQGKMQELTKPGRDLIYSTGFSPDGTLLAAGIGEGEITIWSTADGKREGSFPAHQGPANILAFSHDGSRLSSANIQFSEIYHDGLIKVWDISKGKLEQTLLHPSQVSAMAFSPDGQKLALSSYGDERTIKIWDVSTWKDEVTLDARDVFFSLRFSPDSTLLAAGDENGNEIKLFQIATGQLLHQISGHYSSINSVIFLNERIELAVAYKVDNVVWITRNGERILYIPIDYRADKFCVQGNVVVLGSARHGVVTLEFSPDIDTEIRA</sequence>
<feature type="compositionally biased region" description="Basic and acidic residues" evidence="4">
    <location>
        <begin position="11"/>
        <end position="28"/>
    </location>
</feature>
<feature type="repeat" description="WD" evidence="3">
    <location>
        <begin position="1218"/>
        <end position="1259"/>
    </location>
</feature>
<evidence type="ECO:0000256" key="2">
    <source>
        <dbReference type="ARBA" id="ARBA00022737"/>
    </source>
</evidence>
<evidence type="ECO:0000256" key="1">
    <source>
        <dbReference type="ARBA" id="ARBA00022574"/>
    </source>
</evidence>
<dbReference type="SUPFAM" id="SSF50978">
    <property type="entry name" value="WD40 repeat-like"/>
    <property type="match status" value="2"/>
</dbReference>
<feature type="repeat" description="WD" evidence="3">
    <location>
        <begin position="1140"/>
        <end position="1172"/>
    </location>
</feature>
<dbReference type="PANTHER" id="PTHR19879">
    <property type="entry name" value="TRANSCRIPTION INITIATION FACTOR TFIID"/>
    <property type="match status" value="1"/>
</dbReference>
<feature type="repeat" description="WD" evidence="3">
    <location>
        <begin position="1391"/>
        <end position="1434"/>
    </location>
</feature>
<proteinExistence type="predicted"/>
<dbReference type="InterPro" id="IPR031359">
    <property type="entry name" value="NACHT_N"/>
</dbReference>
<dbReference type="Pfam" id="PF00400">
    <property type="entry name" value="WD40"/>
    <property type="match status" value="5"/>
</dbReference>
<dbReference type="Pfam" id="PF24883">
    <property type="entry name" value="NPHP3_N"/>
    <property type="match status" value="1"/>
</dbReference>
<keyword evidence="2" id="KW-0677">Repeat</keyword>
<reference evidence="7 8" key="1">
    <citation type="submission" date="2018-08" db="EMBL/GenBank/DDBJ databases">
        <title>Draft genome sequences of two Aspergillus turcosus clinical strains isolated from bronchoalveolar lavage fluid: one azole-susceptible and the other azole-resistant.</title>
        <authorList>
            <person name="Parent-Michaud M."/>
            <person name="Dufresne P.J."/>
            <person name="Fournier E."/>
            <person name="Martineau C."/>
            <person name="Moreira S."/>
            <person name="Perkins V."/>
            <person name="De Repentigny L."/>
            <person name="Dufresne S.F."/>
        </authorList>
    </citation>
    <scope>NUCLEOTIDE SEQUENCE [LARGE SCALE GENOMIC DNA]</scope>
    <source>
        <strain evidence="7">HMR AF 1038</strain>
    </source>
</reference>
<gene>
    <name evidence="7" type="ORF">CFD26_101821</name>
</gene>
<dbReference type="Pfam" id="PF17100">
    <property type="entry name" value="NACHT_N"/>
    <property type="match status" value="1"/>
</dbReference>
<keyword evidence="8" id="KW-1185">Reference proteome</keyword>
<dbReference type="EMBL" id="NIDN02000154">
    <property type="protein sequence ID" value="RLL95400.1"/>
    <property type="molecule type" value="Genomic_DNA"/>
</dbReference>
<protein>
    <submittedName>
        <fullName evidence="7">Uncharacterized protein</fullName>
    </submittedName>
</protein>
<evidence type="ECO:0000256" key="4">
    <source>
        <dbReference type="SAM" id="MobiDB-lite"/>
    </source>
</evidence>
<dbReference type="PROSITE" id="PS50294">
    <property type="entry name" value="WD_REPEATS_REGION"/>
    <property type="match status" value="2"/>
</dbReference>
<dbReference type="InterPro" id="IPR027417">
    <property type="entry name" value="P-loop_NTPase"/>
</dbReference>
<dbReference type="InterPro" id="IPR036322">
    <property type="entry name" value="WD40_repeat_dom_sf"/>
</dbReference>
<dbReference type="InterPro" id="IPR019775">
    <property type="entry name" value="WD40_repeat_CS"/>
</dbReference>
<evidence type="ECO:0000259" key="5">
    <source>
        <dbReference type="Pfam" id="PF17100"/>
    </source>
</evidence>
<dbReference type="SMART" id="SM00320">
    <property type="entry name" value="WD40"/>
    <property type="match status" value="13"/>
</dbReference>
<feature type="repeat" description="WD" evidence="3">
    <location>
        <begin position="1308"/>
        <end position="1342"/>
    </location>
</feature>
<feature type="repeat" description="WD" evidence="3">
    <location>
        <begin position="1176"/>
        <end position="1217"/>
    </location>
</feature>
<dbReference type="InterPro" id="IPR056884">
    <property type="entry name" value="NPHP3-like_N"/>
</dbReference>
<comment type="caution">
    <text evidence="7">The sequence shown here is derived from an EMBL/GenBank/DDBJ whole genome shotgun (WGS) entry which is preliminary data.</text>
</comment>
<dbReference type="Gene3D" id="3.40.50.300">
    <property type="entry name" value="P-loop containing nucleotide triphosphate hydrolases"/>
    <property type="match status" value="1"/>
</dbReference>
<feature type="repeat" description="WD" evidence="3">
    <location>
        <begin position="1266"/>
        <end position="1300"/>
    </location>
</feature>
<evidence type="ECO:0000313" key="8">
    <source>
        <dbReference type="Proteomes" id="UP000215289"/>
    </source>
</evidence>
<dbReference type="Gene3D" id="2.130.10.10">
    <property type="entry name" value="YVTN repeat-like/Quinoprotein amine dehydrogenase"/>
    <property type="match status" value="3"/>
</dbReference>
<dbReference type="CDD" id="cd00200">
    <property type="entry name" value="WD40"/>
    <property type="match status" value="1"/>
</dbReference>
<organism evidence="7 8">
    <name type="scientific">Aspergillus turcosus</name>
    <dbReference type="NCBI Taxonomy" id="1245748"/>
    <lineage>
        <taxon>Eukaryota</taxon>
        <taxon>Fungi</taxon>
        <taxon>Dikarya</taxon>
        <taxon>Ascomycota</taxon>
        <taxon>Pezizomycotina</taxon>
        <taxon>Eurotiomycetes</taxon>
        <taxon>Eurotiomycetidae</taxon>
        <taxon>Eurotiales</taxon>
        <taxon>Aspergillaceae</taxon>
        <taxon>Aspergillus</taxon>
        <taxon>Aspergillus subgen. Fumigati</taxon>
    </lineage>
</organism>
<name>A0A3R7HS96_9EURO</name>
<dbReference type="InterPro" id="IPR015943">
    <property type="entry name" value="WD40/YVTN_repeat-like_dom_sf"/>
</dbReference>
<dbReference type="OrthoDB" id="674604at2759"/>
<dbReference type="SUPFAM" id="SSF82171">
    <property type="entry name" value="DPP6 N-terminal domain-like"/>
    <property type="match status" value="1"/>
</dbReference>
<dbReference type="STRING" id="1245748.A0A3R7HS96"/>
<feature type="domain" description="NWD NACHT-NTPase N-terminal" evidence="5">
    <location>
        <begin position="88"/>
        <end position="319"/>
    </location>
</feature>
<dbReference type="InterPro" id="IPR001680">
    <property type="entry name" value="WD40_rpt"/>
</dbReference>
<evidence type="ECO:0000259" key="6">
    <source>
        <dbReference type="Pfam" id="PF24883"/>
    </source>
</evidence>
<feature type="domain" description="Nephrocystin 3-like N-terminal" evidence="6">
    <location>
        <begin position="394"/>
        <end position="553"/>
    </location>
</feature>
<accession>A0A3R7HS96</accession>
<feature type="compositionally biased region" description="Basic and acidic residues" evidence="4">
    <location>
        <begin position="41"/>
        <end position="50"/>
    </location>
</feature>
<dbReference type="PROSITE" id="PS00678">
    <property type="entry name" value="WD_REPEATS_1"/>
    <property type="match status" value="2"/>
</dbReference>
<dbReference type="PANTHER" id="PTHR19879:SF9">
    <property type="entry name" value="TRANSCRIPTION INITIATION FACTOR TFIID SUBUNIT 5"/>
    <property type="match status" value="1"/>
</dbReference>
<evidence type="ECO:0000256" key="3">
    <source>
        <dbReference type="PROSITE-ProRule" id="PRU00221"/>
    </source>
</evidence>
<dbReference type="Proteomes" id="UP000215289">
    <property type="component" value="Unassembled WGS sequence"/>
</dbReference>
<feature type="region of interest" description="Disordered" evidence="4">
    <location>
        <begin position="116"/>
        <end position="142"/>
    </location>
</feature>